<evidence type="ECO:0000259" key="7">
    <source>
        <dbReference type="Pfam" id="PF07731"/>
    </source>
</evidence>
<dbReference type="InterPro" id="IPR011707">
    <property type="entry name" value="Cu-oxidase-like_N"/>
</dbReference>
<dbReference type="Pfam" id="PF07732">
    <property type="entry name" value="Cu-oxidase_3"/>
    <property type="match status" value="1"/>
</dbReference>
<evidence type="ECO:0000256" key="5">
    <source>
        <dbReference type="SAM" id="SignalP"/>
    </source>
</evidence>
<dbReference type="Gene3D" id="2.60.40.420">
    <property type="entry name" value="Cupredoxins - blue copper proteins"/>
    <property type="match status" value="3"/>
</dbReference>
<dbReference type="InterPro" id="IPR008972">
    <property type="entry name" value="Cupredoxin"/>
</dbReference>
<dbReference type="InterPro" id="IPR001117">
    <property type="entry name" value="Cu-oxidase_2nd"/>
</dbReference>
<evidence type="ECO:0000256" key="4">
    <source>
        <dbReference type="SAM" id="MobiDB-lite"/>
    </source>
</evidence>
<dbReference type="PANTHER" id="PTHR11709:SF394">
    <property type="entry name" value="FI03373P-RELATED"/>
    <property type="match status" value="1"/>
</dbReference>
<feature type="domain" description="Plastocyanin-like" evidence="8">
    <location>
        <begin position="48"/>
        <end position="158"/>
    </location>
</feature>
<sequence length="740" mass="82198">MHLSLTSLFRAIATLALLHPLAALACDECKLKAPPGAKVVEYDLYIDEQTVRPAGKRVRGLTINGGIPGPTLRFREGEWARIRVHNRLKNEETSTHWHGLLLPNVQDGVPYITTPPILPGKTHTFEFQLKHSGTYWYHSHTHLQEQIGVYGSIVVHPRGGEPVKADREEVLVLSDWTNINPHEVQRMLMRGSDYFGLKRGNAQSILGAIQSGHFKEYLSNQWSKMPPMDLSDVGYDAFLINGQRSVQLGGKPGERVRLRIINASAASYFFLTSSAGPMTIVAADGPAVEPVKVDRFLMAIAETYDVIVTVPPSGQYELRATAQDNSGHASAFFGNGELKPAADPPKANVYSMDEMLNLALEEQEDDPRAALNLPRPGSPYRVLKSPGSTTLPKNLPRRKISLKLTGDMNRYIWGFDGKTIAQDPYIHIKKGEIIELELVNDTMMHHPIHLHGHFFRLLMGQGRRSPLKHTVDVPPMSTRTVEFEANETHDWMFHCHILYHMMSGMARVFRYAPEDGAMPQYANSPAANTNVASADNPGEAAQSSIASGDHGYGFGRAIGGAHRHGSMAMGSLGEHSHDMAYIWGAASIQSHMTEGLITWMNPKDDILLGWEVGWANVDDTEYEVEALYQRYFNADFQAFIGARLTNEDDAENRAVIGFNYRLPLLAWATISVDSEGDACFALAKEFQITPRLAAFGQVEYDTNTEWKWSAGATYTLTRTASLITQYHSEYGLGAGLEVRF</sequence>
<dbReference type="PROSITE" id="PS00080">
    <property type="entry name" value="MULTICOPPER_OXIDASE2"/>
    <property type="match status" value="1"/>
</dbReference>
<evidence type="ECO:0000313" key="9">
    <source>
        <dbReference type="EMBL" id="RBP44204.1"/>
    </source>
</evidence>
<keyword evidence="3" id="KW-0186">Copper</keyword>
<comment type="caution">
    <text evidence="9">The sequence shown here is derived from an EMBL/GenBank/DDBJ whole genome shotgun (WGS) entry which is preliminary data.</text>
</comment>
<protein>
    <submittedName>
        <fullName evidence="9">FtsP/CotA-like multicopper oxidase with cupredoxin domain</fullName>
    </submittedName>
</protein>
<feature type="domain" description="Plastocyanin-like" evidence="7">
    <location>
        <begin position="396"/>
        <end position="514"/>
    </location>
</feature>
<dbReference type="InterPro" id="IPR045087">
    <property type="entry name" value="Cu-oxidase_fam"/>
</dbReference>
<dbReference type="CDD" id="cd13874">
    <property type="entry name" value="CuRO_2_CopA"/>
    <property type="match status" value="1"/>
</dbReference>
<dbReference type="PANTHER" id="PTHR11709">
    <property type="entry name" value="MULTI-COPPER OXIDASE"/>
    <property type="match status" value="1"/>
</dbReference>
<feature type="domain" description="Plastocyanin-like" evidence="6">
    <location>
        <begin position="170"/>
        <end position="325"/>
    </location>
</feature>
<accession>A0A366HPU0</accession>
<dbReference type="Pfam" id="PF07731">
    <property type="entry name" value="Cu-oxidase_2"/>
    <property type="match status" value="1"/>
</dbReference>
<evidence type="ECO:0000313" key="10">
    <source>
        <dbReference type="Proteomes" id="UP000253426"/>
    </source>
</evidence>
<organism evidence="9 10">
    <name type="scientific">Roseimicrobium gellanilyticum</name>
    <dbReference type="NCBI Taxonomy" id="748857"/>
    <lineage>
        <taxon>Bacteria</taxon>
        <taxon>Pseudomonadati</taxon>
        <taxon>Verrucomicrobiota</taxon>
        <taxon>Verrucomicrobiia</taxon>
        <taxon>Verrucomicrobiales</taxon>
        <taxon>Verrucomicrobiaceae</taxon>
        <taxon>Roseimicrobium</taxon>
    </lineage>
</organism>
<dbReference type="SUPFAM" id="SSF49503">
    <property type="entry name" value="Cupredoxins"/>
    <property type="match status" value="3"/>
</dbReference>
<evidence type="ECO:0000259" key="8">
    <source>
        <dbReference type="Pfam" id="PF07732"/>
    </source>
</evidence>
<feature type="region of interest" description="Disordered" evidence="4">
    <location>
        <begin position="371"/>
        <end position="391"/>
    </location>
</feature>
<evidence type="ECO:0000256" key="2">
    <source>
        <dbReference type="ARBA" id="ARBA00023002"/>
    </source>
</evidence>
<dbReference type="Pfam" id="PF00394">
    <property type="entry name" value="Cu-oxidase"/>
    <property type="match status" value="1"/>
</dbReference>
<evidence type="ECO:0000256" key="3">
    <source>
        <dbReference type="ARBA" id="ARBA00023008"/>
    </source>
</evidence>
<keyword evidence="2" id="KW-0560">Oxidoreductase</keyword>
<feature type="chain" id="PRO_5016769080" evidence="5">
    <location>
        <begin position="26"/>
        <end position="740"/>
    </location>
</feature>
<keyword evidence="1" id="KW-0479">Metal-binding</keyword>
<dbReference type="Proteomes" id="UP000253426">
    <property type="component" value="Unassembled WGS sequence"/>
</dbReference>
<gene>
    <name evidence="9" type="ORF">DES53_10423</name>
</gene>
<evidence type="ECO:0000259" key="6">
    <source>
        <dbReference type="Pfam" id="PF00394"/>
    </source>
</evidence>
<reference evidence="9 10" key="1">
    <citation type="submission" date="2018-06" db="EMBL/GenBank/DDBJ databases">
        <title>Genomic Encyclopedia of Type Strains, Phase IV (KMG-IV): sequencing the most valuable type-strain genomes for metagenomic binning, comparative biology and taxonomic classification.</title>
        <authorList>
            <person name="Goeker M."/>
        </authorList>
    </citation>
    <scope>NUCLEOTIDE SEQUENCE [LARGE SCALE GENOMIC DNA]</scope>
    <source>
        <strain evidence="9 10">DSM 25532</strain>
    </source>
</reference>
<name>A0A366HPU0_9BACT</name>
<dbReference type="InterPro" id="IPR034279">
    <property type="entry name" value="CuRO_3_CopA"/>
</dbReference>
<proteinExistence type="predicted"/>
<dbReference type="InterPro" id="IPR002355">
    <property type="entry name" value="Cu_oxidase_Cu_BS"/>
</dbReference>
<dbReference type="RefSeq" id="WP_170157064.1">
    <property type="nucleotide sequence ID" value="NZ_QNRR01000004.1"/>
</dbReference>
<dbReference type="InterPro" id="IPR011706">
    <property type="entry name" value="Cu-oxidase_C"/>
</dbReference>
<dbReference type="InterPro" id="IPR034282">
    <property type="entry name" value="CuRO_2_CopA"/>
</dbReference>
<evidence type="ECO:0000256" key="1">
    <source>
        <dbReference type="ARBA" id="ARBA00022723"/>
    </source>
</evidence>
<feature type="signal peptide" evidence="5">
    <location>
        <begin position="1"/>
        <end position="25"/>
    </location>
</feature>
<dbReference type="CDD" id="cd13896">
    <property type="entry name" value="CuRO_3_CopA"/>
    <property type="match status" value="1"/>
</dbReference>
<dbReference type="GO" id="GO:0016491">
    <property type="term" value="F:oxidoreductase activity"/>
    <property type="evidence" value="ECO:0007669"/>
    <property type="project" value="UniProtKB-KW"/>
</dbReference>
<keyword evidence="10" id="KW-1185">Reference proteome</keyword>
<dbReference type="GO" id="GO:0005507">
    <property type="term" value="F:copper ion binding"/>
    <property type="evidence" value="ECO:0007669"/>
    <property type="project" value="InterPro"/>
</dbReference>
<dbReference type="EMBL" id="QNRR01000004">
    <property type="protein sequence ID" value="RBP44204.1"/>
    <property type="molecule type" value="Genomic_DNA"/>
</dbReference>
<dbReference type="AlphaFoldDB" id="A0A366HPU0"/>
<keyword evidence="5" id="KW-0732">Signal</keyword>